<keyword evidence="2" id="KW-1185">Reference proteome</keyword>
<reference evidence="1" key="1">
    <citation type="submission" date="2019-02" db="EMBL/GenBank/DDBJ databases">
        <authorList>
            <person name="Pothier F.J."/>
        </authorList>
    </citation>
    <scope>NUCLEOTIDE SEQUENCE</scope>
    <source>
        <strain evidence="1">CI-1B</strain>
    </source>
</reference>
<dbReference type="Proteomes" id="UP000328092">
    <property type="component" value="Unassembled WGS sequence"/>
</dbReference>
<organism evidence="1 2">
    <name type="scientific">Bradyrhizobium ivorense</name>
    <dbReference type="NCBI Taxonomy" id="2511166"/>
    <lineage>
        <taxon>Bacteria</taxon>
        <taxon>Pseudomonadati</taxon>
        <taxon>Pseudomonadota</taxon>
        <taxon>Alphaproteobacteria</taxon>
        <taxon>Hyphomicrobiales</taxon>
        <taxon>Nitrobacteraceae</taxon>
        <taxon>Bradyrhizobium</taxon>
    </lineage>
</organism>
<dbReference type="InterPro" id="IPR045499">
    <property type="entry name" value="DUF6492"/>
</dbReference>
<name>A0A508TS89_9BRAD</name>
<dbReference type="EMBL" id="CAADFC020000028">
    <property type="protein sequence ID" value="VIO77132.1"/>
    <property type="molecule type" value="Genomic_DNA"/>
</dbReference>
<dbReference type="AlphaFoldDB" id="A0A508TS89"/>
<protein>
    <recommendedName>
        <fullName evidence="3">Nucleotide-diphospho-sugar transferase domain-containing protein</fullName>
    </recommendedName>
</protein>
<dbReference type="OrthoDB" id="571298at2"/>
<accession>A0A508TS89</accession>
<proteinExistence type="predicted"/>
<evidence type="ECO:0008006" key="3">
    <source>
        <dbReference type="Google" id="ProtNLM"/>
    </source>
</evidence>
<dbReference type="Pfam" id="PF20102">
    <property type="entry name" value="DUF6492"/>
    <property type="match status" value="1"/>
</dbReference>
<sequence length="308" mass="35123">MNPVALLTPTYGRDLEICTLLCESVDRHVTSFSRHYLLVPDCDLPLFAPLASERRIIIPASSFLPDWLRPLPRMIQRKRRQFWWSLRTKPVHGWHIQQVLKIAATISLPYERFCILDSDIVFFRDFDLARFEYPNRIPLLKMQGAVTADQPRHSRWLETSHRLLGLPTPPFPAPDFIGHIIFWDKLTTRTMVDRIEAATGVSWIEALCRTREFSEYLLYGFLVENDPDAAQRHSVVPKTQCISYWDDPTLSKDELKGLLRRADKDDVAFSIASFSGTPVATIREVVAESDAILAPSLAPAAAEFAASC</sequence>
<gene>
    <name evidence="1" type="ORF">CI1B_69550</name>
</gene>
<evidence type="ECO:0000313" key="2">
    <source>
        <dbReference type="Proteomes" id="UP000328092"/>
    </source>
</evidence>
<comment type="caution">
    <text evidence="1">The sequence shown here is derived from an EMBL/GenBank/DDBJ whole genome shotgun (WGS) entry which is preliminary data.</text>
</comment>
<evidence type="ECO:0000313" key="1">
    <source>
        <dbReference type="EMBL" id="VIO77132.1"/>
    </source>
</evidence>
<dbReference type="RefSeq" id="WP_139863501.1">
    <property type="nucleotide sequence ID" value="NZ_CAADFC020000028.1"/>
</dbReference>